<feature type="compositionally biased region" description="Polar residues" evidence="1">
    <location>
        <begin position="165"/>
        <end position="175"/>
    </location>
</feature>
<comment type="caution">
    <text evidence="3">The sequence shown here is derived from an EMBL/GenBank/DDBJ whole genome shotgun (WGS) entry which is preliminary data.</text>
</comment>
<protein>
    <submittedName>
        <fullName evidence="3">CarA2 protein</fullName>
    </submittedName>
</protein>
<reference evidence="3" key="1">
    <citation type="submission" date="2021-02" db="EMBL/GenBank/DDBJ databases">
        <authorList>
            <person name="Dougan E. K."/>
            <person name="Rhodes N."/>
            <person name="Thang M."/>
            <person name="Chan C."/>
        </authorList>
    </citation>
    <scope>NUCLEOTIDE SEQUENCE</scope>
</reference>
<accession>A0A812NYE7</accession>
<name>A0A812NYE7_9DINO</name>
<keyword evidence="2" id="KW-0732">Signal</keyword>
<feature type="chain" id="PRO_5033065364" evidence="2">
    <location>
        <begin position="20"/>
        <end position="531"/>
    </location>
</feature>
<gene>
    <name evidence="3" type="primary">carA2</name>
    <name evidence="3" type="ORF">SNEC2469_LOCUS8444</name>
</gene>
<proteinExistence type="predicted"/>
<feature type="compositionally biased region" description="Basic residues" evidence="1">
    <location>
        <begin position="491"/>
        <end position="503"/>
    </location>
</feature>
<evidence type="ECO:0000313" key="4">
    <source>
        <dbReference type="Proteomes" id="UP000601435"/>
    </source>
</evidence>
<evidence type="ECO:0000313" key="3">
    <source>
        <dbReference type="EMBL" id="CAE7332279.1"/>
    </source>
</evidence>
<feature type="non-terminal residue" evidence="3">
    <location>
        <position position="531"/>
    </location>
</feature>
<feature type="signal peptide" evidence="2">
    <location>
        <begin position="1"/>
        <end position="19"/>
    </location>
</feature>
<feature type="compositionally biased region" description="Basic and acidic residues" evidence="1">
    <location>
        <begin position="214"/>
        <end position="245"/>
    </location>
</feature>
<feature type="region of interest" description="Disordered" evidence="1">
    <location>
        <begin position="489"/>
        <end position="531"/>
    </location>
</feature>
<dbReference type="EMBL" id="CAJNJA010013921">
    <property type="protein sequence ID" value="CAE7332279.1"/>
    <property type="molecule type" value="Genomic_DNA"/>
</dbReference>
<dbReference type="Proteomes" id="UP000601435">
    <property type="component" value="Unassembled WGS sequence"/>
</dbReference>
<dbReference type="AlphaFoldDB" id="A0A812NYE7"/>
<feature type="region of interest" description="Disordered" evidence="1">
    <location>
        <begin position="162"/>
        <end position="182"/>
    </location>
</feature>
<feature type="region of interest" description="Disordered" evidence="1">
    <location>
        <begin position="199"/>
        <end position="245"/>
    </location>
</feature>
<evidence type="ECO:0000256" key="2">
    <source>
        <dbReference type="SAM" id="SignalP"/>
    </source>
</evidence>
<keyword evidence="4" id="KW-1185">Reference proteome</keyword>
<evidence type="ECO:0000256" key="1">
    <source>
        <dbReference type="SAM" id="MobiDB-lite"/>
    </source>
</evidence>
<sequence>MQTAWPFLGLLLSITTAAADCVAAPSLLAVKSETQVTQLSITEDLPLNLTGSHGNSTNGTNGTNNSLEEILVGNLAHVFKEVDSLGDMENTSNQSDGQRRHGFGDLGTNLEFLLLKVAQMETAARWPTGGSYRYFLRASEVVELQQAQLQKQQAEIDELRAEVRGTSTASNSTTSLRERRAKEKAQVLEASRVFKKVIQKHHHQRQTREYLTPHSKDSKASKAPEGEKAALLERSARQKQESKSKSEALDAVVSSKFIEDVGSGIADVAGGVAGAVTDGTGLVGDALGDAYEAAADQVSFVANTVIDTVEMAVTILLRGFTDFGAGCPDSSWPSMGVDSTGFRINWGRQKCYIRLMGQSITLFDFNFGNTNVNWPEPVKTVVSHGLAPIRAIVDIGREVAGCVTAGGVGDVFGCFGNKLLQVVPPLSFLTRMGDMLTEFVEVFARLAGSVISSVLSDSQSLVQSAIKTSFPEVAAPARVHHSTKNLVVKTHTQRHPGSKRSKLRRGEAEAQLQLNTSRSRGDDDSDGAINF</sequence>
<organism evidence="3 4">
    <name type="scientific">Symbiodinium necroappetens</name>
    <dbReference type="NCBI Taxonomy" id="1628268"/>
    <lineage>
        <taxon>Eukaryota</taxon>
        <taxon>Sar</taxon>
        <taxon>Alveolata</taxon>
        <taxon>Dinophyceae</taxon>
        <taxon>Suessiales</taxon>
        <taxon>Symbiodiniaceae</taxon>
        <taxon>Symbiodinium</taxon>
    </lineage>
</organism>